<comment type="caution">
    <text evidence="1">The sequence shown here is derived from an EMBL/GenBank/DDBJ whole genome shotgun (WGS) entry which is preliminary data.</text>
</comment>
<dbReference type="EMBL" id="SMOG01000013">
    <property type="protein sequence ID" value="TDF72877.1"/>
    <property type="molecule type" value="Genomic_DNA"/>
</dbReference>
<gene>
    <name evidence="1" type="primary">maf</name>
    <name evidence="1" type="ORF">E0946_04805</name>
</gene>
<organism evidence="1 2">
    <name type="scientific">Candidatus Syntrophosphaera thermopropionivorans</name>
    <dbReference type="NCBI Taxonomy" id="2593015"/>
    <lineage>
        <taxon>Bacteria</taxon>
        <taxon>Pseudomonadati</taxon>
        <taxon>Candidatus Cloacimonadota</taxon>
        <taxon>Candidatus Cloacimonadia</taxon>
        <taxon>Candidatus Cloacimonadales</taxon>
        <taxon>Candidatus Cloacimonadaceae</taxon>
        <taxon>Candidatus Syntrophosphaera</taxon>
    </lineage>
</organism>
<accession>A0AC61QIU5</accession>
<reference evidence="1" key="1">
    <citation type="submission" date="2019-03" db="EMBL/GenBank/DDBJ databases">
        <title>Candidatus Syntrophosphaera thermopropionivorans: a novel player in syntrophic propionate oxidation during anaerobic digestion.</title>
        <authorList>
            <person name="Dyksma S."/>
        </authorList>
    </citation>
    <scope>NUCLEOTIDE SEQUENCE</scope>
    <source>
        <strain evidence="1">W5</strain>
    </source>
</reference>
<protein>
    <submittedName>
        <fullName evidence="1">Septum formation protein Maf</fullName>
    </submittedName>
</protein>
<evidence type="ECO:0000313" key="1">
    <source>
        <dbReference type="EMBL" id="TDF72877.1"/>
    </source>
</evidence>
<sequence length="201" mass="22295">MIHNLLNDKKVVLASSSPRRLELFKMIGLQPLVIPAKVEETINGEKPYIQVMHNAKNKASTIAALIDSETVVVGADTIVVLENKILGKPENVMQAKEFLTLLSGKTHKVYTGVCICWKTLQAINYERSLVEFSPLTETDIDAYIATGEPMDKAGAYGIQGFGSQFIKRITGCYYNVMGFPINLFYRMLSSIFESNNIDNPG</sequence>
<keyword evidence="2" id="KW-1185">Reference proteome</keyword>
<name>A0AC61QIU5_9BACT</name>
<evidence type="ECO:0000313" key="2">
    <source>
        <dbReference type="Proteomes" id="UP000294588"/>
    </source>
</evidence>
<proteinExistence type="predicted"/>
<dbReference type="Proteomes" id="UP000294588">
    <property type="component" value="Unassembled WGS sequence"/>
</dbReference>